<evidence type="ECO:0000256" key="3">
    <source>
        <dbReference type="PROSITE-ProRule" id="PRU00339"/>
    </source>
</evidence>
<reference evidence="4" key="1">
    <citation type="submission" date="2018-12" db="EMBL/GenBank/DDBJ databases">
        <title>Novel natural products biosynthetic potential of the class Ktedonobacteria.</title>
        <authorList>
            <person name="Zheng Y."/>
            <person name="Saitou A."/>
            <person name="Wang C.M."/>
            <person name="Toyoda A."/>
            <person name="Minakuchi Y."/>
            <person name="Sekiguchi Y."/>
            <person name="Ueda K."/>
            <person name="Takano H."/>
            <person name="Sakai Y."/>
            <person name="Yokota A."/>
            <person name="Yabe S."/>
        </authorList>
    </citation>
    <scope>NUCLEOTIDE SEQUENCE</scope>
    <source>
        <strain evidence="4">A3-2</strain>
    </source>
</reference>
<name>A0A455T227_9CHLR</name>
<protein>
    <submittedName>
        <fullName evidence="4">Uncharacterized protein</fullName>
    </submittedName>
</protein>
<dbReference type="PANTHER" id="PTHR45641">
    <property type="entry name" value="TETRATRICOPEPTIDE REPEAT PROTEIN (AFU_ORTHOLOGUE AFUA_6G03870)"/>
    <property type="match status" value="1"/>
</dbReference>
<dbReference type="PANTHER" id="PTHR45641:SF19">
    <property type="entry name" value="NEPHROCYSTIN-3"/>
    <property type="match status" value="1"/>
</dbReference>
<evidence type="ECO:0000256" key="2">
    <source>
        <dbReference type="ARBA" id="ARBA00022803"/>
    </source>
</evidence>
<proteinExistence type="predicted"/>
<dbReference type="PROSITE" id="PS50005">
    <property type="entry name" value="TPR"/>
    <property type="match status" value="3"/>
</dbReference>
<dbReference type="Pfam" id="PF13424">
    <property type="entry name" value="TPR_12"/>
    <property type="match status" value="3"/>
</dbReference>
<dbReference type="InterPro" id="IPR035897">
    <property type="entry name" value="Toll_tir_struct_dom_sf"/>
</dbReference>
<accession>A0A455T227</accession>
<evidence type="ECO:0000313" key="4">
    <source>
        <dbReference type="EMBL" id="BBH93282.1"/>
    </source>
</evidence>
<keyword evidence="2 3" id="KW-0802">TPR repeat</keyword>
<dbReference type="SUPFAM" id="SSF52200">
    <property type="entry name" value="Toll/Interleukin receptor TIR domain"/>
    <property type="match status" value="1"/>
</dbReference>
<dbReference type="AlphaFoldDB" id="A0A455T227"/>
<dbReference type="EMBL" id="AP019377">
    <property type="protein sequence ID" value="BBH93282.1"/>
    <property type="molecule type" value="Genomic_DNA"/>
</dbReference>
<gene>
    <name evidence="4" type="ORF">KTA_14810</name>
</gene>
<dbReference type="SUPFAM" id="SSF48452">
    <property type="entry name" value="TPR-like"/>
    <property type="match status" value="2"/>
</dbReference>
<feature type="repeat" description="TPR" evidence="3">
    <location>
        <begin position="292"/>
        <end position="325"/>
    </location>
</feature>
<keyword evidence="1" id="KW-0677">Repeat</keyword>
<dbReference type="InterPro" id="IPR011990">
    <property type="entry name" value="TPR-like_helical_dom_sf"/>
</dbReference>
<sequence length="558" mass="61292">MRSPAVTVFCSWSGANADAPWRERVLTVLRPLATQDLIALWDEGPSAPDKAATQARAQSLSRAALFLALLSPDYLAVSERLAELQQARRRQAIGELVLIPVVLRACAWIGSVGDDLAPLPADGLPLASRDDPDEGLRQIEHGLRQVLSSLLFERLRQRDVAAAGLLCFCACLAPEAIPELLLTRGLARLPHPLAATAADGSALTTLQSEALLMRDPQRETLQIHMLMREALPERLPAEEQVAWKRLAIEALAIAYPGQEREHWPTYEGLLPHALHCAAWITQEPALQTATAASLLQQAGTYLRQQGRYQEAAPLFERALSIRERVLGPDQAETATSLSDLAFVYRFLGRSSEALPLLERALSIRERVLGSAHPLTAATLEHLASLYLSSGRLAEAFPLFERLAPLSEQVFGPSDPRTLSVLNALALCYERLNRLPEACALFEQALALSEQAHQPHPSLTGSIAHNLALLYRRLGRLAEALPLLERALTLLEQTFGPADRRVAATLYNLALLYKDVGRSDEALPLLERALAIYERAAGPDHPLTRQLRTTYRLFRAEAG</sequence>
<dbReference type="InterPro" id="IPR019734">
    <property type="entry name" value="TPR_rpt"/>
</dbReference>
<organism evidence="4">
    <name type="scientific">Thermogemmatispora argillosa</name>
    <dbReference type="NCBI Taxonomy" id="2045280"/>
    <lineage>
        <taxon>Bacteria</taxon>
        <taxon>Bacillati</taxon>
        <taxon>Chloroflexota</taxon>
        <taxon>Ktedonobacteria</taxon>
        <taxon>Thermogemmatisporales</taxon>
        <taxon>Thermogemmatisporaceae</taxon>
        <taxon>Thermogemmatispora</taxon>
    </lineage>
</organism>
<dbReference type="Gene3D" id="1.25.40.10">
    <property type="entry name" value="Tetratricopeptide repeat domain"/>
    <property type="match status" value="2"/>
</dbReference>
<feature type="repeat" description="TPR" evidence="3">
    <location>
        <begin position="502"/>
        <end position="535"/>
    </location>
</feature>
<dbReference type="SMART" id="SM00028">
    <property type="entry name" value="TPR"/>
    <property type="match status" value="6"/>
</dbReference>
<feature type="repeat" description="TPR" evidence="3">
    <location>
        <begin position="460"/>
        <end position="493"/>
    </location>
</feature>
<evidence type="ECO:0000256" key="1">
    <source>
        <dbReference type="ARBA" id="ARBA00022737"/>
    </source>
</evidence>